<evidence type="ECO:0000313" key="3">
    <source>
        <dbReference type="EMBL" id="MFD1863959.1"/>
    </source>
</evidence>
<accession>A0ABW4QKR3</accession>
<reference evidence="4" key="1">
    <citation type="journal article" date="2019" name="Int. J. Syst. Evol. Microbiol.">
        <title>The Global Catalogue of Microorganisms (GCM) 10K type strain sequencing project: providing services to taxonomists for standard genome sequencing and annotation.</title>
        <authorList>
            <consortium name="The Broad Institute Genomics Platform"/>
            <consortium name="The Broad Institute Genome Sequencing Center for Infectious Disease"/>
            <person name="Wu L."/>
            <person name="Ma J."/>
        </authorList>
    </citation>
    <scope>NUCLEOTIDE SEQUENCE [LARGE SCALE GENOMIC DNA]</scope>
    <source>
        <strain evidence="4">CGMCC 1.15475</strain>
    </source>
</reference>
<keyword evidence="2" id="KW-1133">Transmembrane helix</keyword>
<sequence length="266" mass="28571">MLVDINLLPQKERDRPASVIAALSILLLGVIVWGVFVFLANGLEKEQAALAAESAQVASEQALLREQLEATQGLNEEQQLKVTVDWAESYQFDTVPLLDELVSKLPQRGFFDSFAYTGMDQATLAVQFDTARESAYYLAQLKASEMLESATLDSVTQEEVQIETVEGETVIVDEDAPLQNPRYIATYTLIFVDGRVPALTPEGEVIAEPVDPAAPPAEAPAEEVDVNVDVNEEAPATPTTPETPAAPAPTETPAATTPEGTEGSGQ</sequence>
<comment type="caution">
    <text evidence="3">The sequence shown here is derived from an EMBL/GenBank/DDBJ whole genome shotgun (WGS) entry which is preliminary data.</text>
</comment>
<name>A0ABW4QKR3_9BACL</name>
<dbReference type="RefSeq" id="WP_204890358.1">
    <property type="nucleotide sequence ID" value="NZ_JBHUFW010000011.1"/>
</dbReference>
<gene>
    <name evidence="3" type="ORF">ACFSDB_13700</name>
</gene>
<dbReference type="EMBL" id="JBHUFW010000011">
    <property type="protein sequence ID" value="MFD1863959.1"/>
    <property type="molecule type" value="Genomic_DNA"/>
</dbReference>
<proteinExistence type="predicted"/>
<keyword evidence="2" id="KW-0472">Membrane</keyword>
<keyword evidence="2" id="KW-0812">Transmembrane</keyword>
<evidence type="ECO:0000256" key="1">
    <source>
        <dbReference type="SAM" id="MobiDB-lite"/>
    </source>
</evidence>
<feature type="compositionally biased region" description="Acidic residues" evidence="1">
    <location>
        <begin position="220"/>
        <end position="232"/>
    </location>
</feature>
<organism evidence="3 4">
    <name type="scientific">Planococcus chinensis</name>
    <dbReference type="NCBI Taxonomy" id="272917"/>
    <lineage>
        <taxon>Bacteria</taxon>
        <taxon>Bacillati</taxon>
        <taxon>Bacillota</taxon>
        <taxon>Bacilli</taxon>
        <taxon>Bacillales</taxon>
        <taxon>Caryophanaceae</taxon>
        <taxon>Planococcus</taxon>
    </lineage>
</organism>
<protein>
    <submittedName>
        <fullName evidence="3">PilN domain-containing protein</fullName>
    </submittedName>
</protein>
<feature type="compositionally biased region" description="Low complexity" evidence="1">
    <location>
        <begin position="233"/>
        <end position="259"/>
    </location>
</feature>
<dbReference type="Proteomes" id="UP001597273">
    <property type="component" value="Unassembled WGS sequence"/>
</dbReference>
<feature type="region of interest" description="Disordered" evidence="1">
    <location>
        <begin position="209"/>
        <end position="266"/>
    </location>
</feature>
<evidence type="ECO:0000313" key="4">
    <source>
        <dbReference type="Proteomes" id="UP001597273"/>
    </source>
</evidence>
<feature type="transmembrane region" description="Helical" evidence="2">
    <location>
        <begin position="20"/>
        <end position="40"/>
    </location>
</feature>
<evidence type="ECO:0000256" key="2">
    <source>
        <dbReference type="SAM" id="Phobius"/>
    </source>
</evidence>
<keyword evidence="4" id="KW-1185">Reference proteome</keyword>